<dbReference type="RefSeq" id="WP_052564174.1">
    <property type="nucleotide sequence ID" value="NZ_BAFN01000001.1"/>
</dbReference>
<dbReference type="Proteomes" id="UP000032309">
    <property type="component" value="Unassembled WGS sequence"/>
</dbReference>
<protein>
    <submittedName>
        <fullName evidence="1">Uncharacterized protein</fullName>
    </submittedName>
</protein>
<evidence type="ECO:0000313" key="2">
    <source>
        <dbReference type="Proteomes" id="UP000032309"/>
    </source>
</evidence>
<name>A0ABQ0K018_9BACT</name>
<proteinExistence type="predicted"/>
<gene>
    <name evidence="1" type="ORF">BROSI_A2645</name>
</gene>
<evidence type="ECO:0000313" key="1">
    <source>
        <dbReference type="EMBL" id="GAN34109.1"/>
    </source>
</evidence>
<keyword evidence="2" id="KW-1185">Reference proteome</keyword>
<dbReference type="EMBL" id="BAFN01000001">
    <property type="protein sequence ID" value="GAN34109.1"/>
    <property type="molecule type" value="Genomic_DNA"/>
</dbReference>
<sequence>MATEKNFEKAQALLAANFCMYGVGNFDLTVNDIAGILDLLQKHNRSQLLKEKYDALKKQRMG</sequence>
<accession>A0ABQ0K018</accession>
<comment type="caution">
    <text evidence="1">The sequence shown here is derived from an EMBL/GenBank/DDBJ whole genome shotgun (WGS) entry which is preliminary data.</text>
</comment>
<reference evidence="2" key="1">
    <citation type="journal article" date="2015" name="Genome Announc.">
        <title>Draft Genome Sequence of an Anaerobic Ammonium-Oxidizing Bacterium, "Candidatus Brocadia sinica".</title>
        <authorList>
            <person name="Oshiki M."/>
            <person name="Shinyako-Hata K."/>
            <person name="Satoh H."/>
            <person name="Okabe S."/>
        </authorList>
    </citation>
    <scope>NUCLEOTIDE SEQUENCE [LARGE SCALE GENOMIC DNA]</scope>
    <source>
        <strain evidence="2">JPN1</strain>
    </source>
</reference>
<organism evidence="1 2">
    <name type="scientific">Candidatus Brocadia sinica JPN1</name>
    <dbReference type="NCBI Taxonomy" id="1197129"/>
    <lineage>
        <taxon>Bacteria</taxon>
        <taxon>Pseudomonadati</taxon>
        <taxon>Planctomycetota</taxon>
        <taxon>Candidatus Brocadiia</taxon>
        <taxon>Candidatus Brocadiales</taxon>
        <taxon>Candidatus Brocadiaceae</taxon>
        <taxon>Candidatus Brocadia</taxon>
    </lineage>
</organism>